<protein>
    <recommendedName>
        <fullName evidence="6">Glycosyl transferase</fullName>
    </recommendedName>
</protein>
<sequence length="568" mass="60356">MRKVISVIAMLLGAVALVVGIGQKTFWAPPETVTATMPQLSDEAPLTVIESSVNDPKLDPVELVIKSKGEFTASLGRDYDVESWVGDAAHVSVTGIDTNNHKMIAEYAKGEAEVPNPAGDDIFFDSQTADQTMTYRWTAPDSGDWSLLLAAGGKDAAPVDISVSYANDDAMPFALPLIIAGALLLVFGVALLAMRPGKAKTGSNTQHSVAAVAVVALAISGVSLPMAPSDEDSAKASESAQKSDEAKSEEAKSDEAKGSESAASSEEEAASFPVITEEQLKRVLADAQKQIAKADEKNDSKALEQRSAGAFKYLRNKRYDMLKEEFKVDKPMALTTQVIRSAAVPNANEAKFPRVISVVTAKNNDADTLPQALTLVQANARDNFKVVFAGQMLPNSTFPGIAVGDPSTKQLGADAEGLQMTPKKALEALGKVLTDPKAKEKDKFAESDFIKAVHAAQKDESKEANEANVKYKRSVTEGDTKVVSTPDGGAIVTGKLNNKALFVRTEDADPLKSTDKLTEQLLGSSSSNGDVESTYAEPVMFYLPADGSKDKIQLISASQVLLDVKEVD</sequence>
<dbReference type="RefSeq" id="WP_141358508.1">
    <property type="nucleotide sequence ID" value="NZ_BAAAWM010000001.1"/>
</dbReference>
<evidence type="ECO:0000256" key="3">
    <source>
        <dbReference type="SAM" id="Phobius"/>
    </source>
</evidence>
<evidence type="ECO:0000256" key="1">
    <source>
        <dbReference type="SAM" id="Coils"/>
    </source>
</evidence>
<keyword evidence="1" id="KW-0175">Coiled coil</keyword>
<feature type="coiled-coil region" evidence="1">
    <location>
        <begin position="277"/>
        <end position="304"/>
    </location>
</feature>
<evidence type="ECO:0000313" key="5">
    <source>
        <dbReference type="Proteomes" id="UP000316242"/>
    </source>
</evidence>
<keyword evidence="5" id="KW-1185">Reference proteome</keyword>
<evidence type="ECO:0000313" key="4">
    <source>
        <dbReference type="EMBL" id="GEC13440.1"/>
    </source>
</evidence>
<keyword evidence="3" id="KW-1133">Transmembrane helix</keyword>
<proteinExistence type="predicted"/>
<gene>
    <name evidence="4" type="ORF">ANI01nite_26430</name>
</gene>
<keyword evidence="3" id="KW-0812">Transmembrane</keyword>
<evidence type="ECO:0000256" key="2">
    <source>
        <dbReference type="SAM" id="MobiDB-lite"/>
    </source>
</evidence>
<feature type="transmembrane region" description="Helical" evidence="3">
    <location>
        <begin position="173"/>
        <end position="194"/>
    </location>
</feature>
<keyword evidence="3" id="KW-0472">Membrane</keyword>
<accession>A0ABQ0RPL2</accession>
<evidence type="ECO:0008006" key="6">
    <source>
        <dbReference type="Google" id="ProtNLM"/>
    </source>
</evidence>
<feature type="compositionally biased region" description="Basic and acidic residues" evidence="2">
    <location>
        <begin position="241"/>
        <end position="258"/>
    </location>
</feature>
<feature type="transmembrane region" description="Helical" evidence="3">
    <location>
        <begin position="206"/>
        <end position="227"/>
    </location>
</feature>
<comment type="caution">
    <text evidence="4">The sequence shown here is derived from an EMBL/GenBank/DDBJ whole genome shotgun (WGS) entry which is preliminary data.</text>
</comment>
<dbReference type="Proteomes" id="UP000316242">
    <property type="component" value="Unassembled WGS sequence"/>
</dbReference>
<feature type="region of interest" description="Disordered" evidence="2">
    <location>
        <begin position="228"/>
        <end position="271"/>
    </location>
</feature>
<reference evidence="4 5" key="1">
    <citation type="submission" date="2019-06" db="EMBL/GenBank/DDBJ databases">
        <title>Whole genome shotgun sequence of Glutamicibacter nicotianae NBRC 14234.</title>
        <authorList>
            <person name="Hosoyama A."/>
            <person name="Uohara A."/>
            <person name="Ohji S."/>
            <person name="Ichikawa N."/>
        </authorList>
    </citation>
    <scope>NUCLEOTIDE SEQUENCE [LARGE SCALE GENOMIC DNA]</scope>
    <source>
        <strain evidence="4 5">NBRC 14234</strain>
    </source>
</reference>
<organism evidence="4 5">
    <name type="scientific">Glutamicibacter nicotianae</name>
    <name type="common">Arthrobacter nicotianae</name>
    <dbReference type="NCBI Taxonomy" id="37929"/>
    <lineage>
        <taxon>Bacteria</taxon>
        <taxon>Bacillati</taxon>
        <taxon>Actinomycetota</taxon>
        <taxon>Actinomycetes</taxon>
        <taxon>Micrococcales</taxon>
        <taxon>Micrococcaceae</taxon>
        <taxon>Glutamicibacter</taxon>
    </lineage>
</organism>
<dbReference type="EMBL" id="BJNE01000014">
    <property type="protein sequence ID" value="GEC13440.1"/>
    <property type="molecule type" value="Genomic_DNA"/>
</dbReference>
<name>A0ABQ0RPL2_GLUNI</name>